<organism evidence="6 7">
    <name type="scientific">Terriglobus albidus</name>
    <dbReference type="NCBI Taxonomy" id="1592106"/>
    <lineage>
        <taxon>Bacteria</taxon>
        <taxon>Pseudomonadati</taxon>
        <taxon>Acidobacteriota</taxon>
        <taxon>Terriglobia</taxon>
        <taxon>Terriglobales</taxon>
        <taxon>Acidobacteriaceae</taxon>
        <taxon>Terriglobus</taxon>
    </lineage>
</organism>
<dbReference type="InterPro" id="IPR011330">
    <property type="entry name" value="Glyco_hydro/deAcase_b/a-brl"/>
</dbReference>
<dbReference type="PANTHER" id="PTHR31609">
    <property type="entry name" value="YDJC DEACETYLASE FAMILY MEMBER"/>
    <property type="match status" value="1"/>
</dbReference>
<dbReference type="EMBL" id="CP042806">
    <property type="protein sequence ID" value="QEE29097.1"/>
    <property type="molecule type" value="Genomic_DNA"/>
</dbReference>
<evidence type="ECO:0000313" key="7">
    <source>
        <dbReference type="Proteomes" id="UP000321820"/>
    </source>
</evidence>
<dbReference type="InterPro" id="IPR006879">
    <property type="entry name" value="YdjC-like"/>
</dbReference>
<dbReference type="CDD" id="cd10808">
    <property type="entry name" value="YdjC"/>
    <property type="match status" value="1"/>
</dbReference>
<evidence type="ECO:0000256" key="1">
    <source>
        <dbReference type="ARBA" id="ARBA00001946"/>
    </source>
</evidence>
<evidence type="ECO:0000256" key="5">
    <source>
        <dbReference type="ARBA" id="ARBA00023277"/>
    </source>
</evidence>
<keyword evidence="4" id="KW-0460">Magnesium</keyword>
<dbReference type="GO" id="GO:0019213">
    <property type="term" value="F:deacetylase activity"/>
    <property type="evidence" value="ECO:0007669"/>
    <property type="project" value="TreeGrafter"/>
</dbReference>
<dbReference type="GO" id="GO:0005975">
    <property type="term" value="P:carbohydrate metabolic process"/>
    <property type="evidence" value="ECO:0007669"/>
    <property type="project" value="InterPro"/>
</dbReference>
<evidence type="ECO:0000256" key="3">
    <source>
        <dbReference type="ARBA" id="ARBA00022801"/>
    </source>
</evidence>
<reference evidence="6 7" key="1">
    <citation type="submission" date="2019-08" db="EMBL/GenBank/DDBJ databases">
        <title>Complete genome sequence of Terriglobus albidus strain ORNL.</title>
        <authorList>
            <person name="Podar M."/>
        </authorList>
    </citation>
    <scope>NUCLEOTIDE SEQUENCE [LARGE SCALE GENOMIC DNA]</scope>
    <source>
        <strain evidence="6 7">ORNL</strain>
    </source>
</reference>
<evidence type="ECO:0000256" key="4">
    <source>
        <dbReference type="ARBA" id="ARBA00022842"/>
    </source>
</evidence>
<dbReference type="Proteomes" id="UP000321820">
    <property type="component" value="Chromosome"/>
</dbReference>
<proteinExistence type="predicted"/>
<gene>
    <name evidence="6" type="ORF">FTW19_14485</name>
</gene>
<dbReference type="SUPFAM" id="SSF88713">
    <property type="entry name" value="Glycoside hydrolase/deacetylase"/>
    <property type="match status" value="1"/>
</dbReference>
<accession>A0A5B9EFI1</accession>
<dbReference type="Gene3D" id="3.20.20.370">
    <property type="entry name" value="Glycoside hydrolase/deacetylase"/>
    <property type="match status" value="1"/>
</dbReference>
<dbReference type="Pfam" id="PF04794">
    <property type="entry name" value="YdjC"/>
    <property type="match status" value="1"/>
</dbReference>
<comment type="cofactor">
    <cofactor evidence="1">
        <name>Mg(2+)</name>
        <dbReference type="ChEBI" id="CHEBI:18420"/>
    </cofactor>
</comment>
<dbReference type="PANTHER" id="PTHR31609:SF1">
    <property type="entry name" value="CARBOHYDRATE DEACETYLASE"/>
    <property type="match status" value="1"/>
</dbReference>
<evidence type="ECO:0000256" key="2">
    <source>
        <dbReference type="ARBA" id="ARBA00022723"/>
    </source>
</evidence>
<sequence>MMPQLIINADDFGQAPGICRAVAELHDAGALTSATLMAGGVAFDEAVSIAKQRPNLGVGCHIVLLDGQPMLPPGEVASLLGPDGRSFRPTLGSFVWALAAGKAREEEIEREATAQIRRLQDAGITVTHVDTHKHTHMFPSVLRPVLAAAKVCGVYRVRNSFEQPWSLQASQADALRALEVRGLRARFLSRFRRQTQQNHIFAPDGCIGVAATGRVNALMIEAWMKAMPPGVWEIACHPGYRDSILASQRTRLQASREEELHGLMAILPRIQTLRPDIELTHFGKIAVQ</sequence>
<evidence type="ECO:0000313" key="6">
    <source>
        <dbReference type="EMBL" id="QEE29097.1"/>
    </source>
</evidence>
<dbReference type="GO" id="GO:0016787">
    <property type="term" value="F:hydrolase activity"/>
    <property type="evidence" value="ECO:0007669"/>
    <property type="project" value="UniProtKB-KW"/>
</dbReference>
<dbReference type="AlphaFoldDB" id="A0A5B9EFI1"/>
<keyword evidence="5" id="KW-0119">Carbohydrate metabolism</keyword>
<dbReference type="OrthoDB" id="9774177at2"/>
<keyword evidence="3" id="KW-0378">Hydrolase</keyword>
<dbReference type="GO" id="GO:0046872">
    <property type="term" value="F:metal ion binding"/>
    <property type="evidence" value="ECO:0007669"/>
    <property type="project" value="UniProtKB-KW"/>
</dbReference>
<protein>
    <submittedName>
        <fullName evidence="6">ChbG/HpnK family deacetylase</fullName>
    </submittedName>
</protein>
<keyword evidence="7" id="KW-1185">Reference proteome</keyword>
<dbReference type="KEGG" id="talb:FTW19_14485"/>
<name>A0A5B9EFI1_9BACT</name>
<keyword evidence="2" id="KW-0479">Metal-binding</keyword>